<evidence type="ECO:0000313" key="2">
    <source>
        <dbReference type="Proteomes" id="UP001140230"/>
    </source>
</evidence>
<reference evidence="1" key="2">
    <citation type="submission" date="2022-08" db="EMBL/GenBank/DDBJ databases">
        <authorList>
            <person name="Iruegas-Bocardo F."/>
            <person name="Weisberg A.J."/>
            <person name="Riutta E.R."/>
            <person name="Kilday K."/>
            <person name="Bonkowski J.C."/>
            <person name="Creswell T."/>
            <person name="Daughtrey M.L."/>
            <person name="Rane K."/>
            <person name="Grunwald N.J."/>
            <person name="Chang J.H."/>
            <person name="Putnam M.L."/>
        </authorList>
    </citation>
    <scope>NUCLEOTIDE SEQUENCE</scope>
    <source>
        <strain evidence="1">22-338</strain>
    </source>
</reference>
<dbReference type="Proteomes" id="UP001140230">
    <property type="component" value="Unassembled WGS sequence"/>
</dbReference>
<dbReference type="AlphaFoldDB" id="A0A9X4BT98"/>
<name>A0A9X4BT98_9XANT</name>
<reference evidence="1" key="1">
    <citation type="journal article" date="2022" name="Phytopathology">
        <title>Whole genome sequencing-based tracing of a 2022 introduction and outbreak of Xanthomonas hortorum pv. pelargonii.</title>
        <authorList>
            <person name="Iruegas Bocardo F."/>
            <person name="Weisberg A.J."/>
            <person name="Riutta E.R."/>
            <person name="Kilday K.B."/>
            <person name="Bonkowski J.C."/>
            <person name="Creswell T.C."/>
            <person name="Daughtrey M."/>
            <person name="Rane K.K."/>
            <person name="Grunwald N.J."/>
            <person name="Chang J.H."/>
            <person name="Putnam M."/>
        </authorList>
    </citation>
    <scope>NUCLEOTIDE SEQUENCE</scope>
    <source>
        <strain evidence="1">22-338</strain>
    </source>
</reference>
<protein>
    <submittedName>
        <fullName evidence="1">Uncharacterized protein</fullName>
    </submittedName>
</protein>
<proteinExistence type="predicted"/>
<evidence type="ECO:0000313" key="1">
    <source>
        <dbReference type="EMBL" id="MDC8639165.1"/>
    </source>
</evidence>
<dbReference type="RefSeq" id="WP_146094717.1">
    <property type="nucleotide sequence ID" value="NZ_CP168173.1"/>
</dbReference>
<dbReference type="EMBL" id="JANWTP010000054">
    <property type="protein sequence ID" value="MDC8639165.1"/>
    <property type="molecule type" value="Genomic_DNA"/>
</dbReference>
<comment type="caution">
    <text evidence="1">The sequence shown here is derived from an EMBL/GenBank/DDBJ whole genome shotgun (WGS) entry which is preliminary data.</text>
</comment>
<accession>A0A9X4BT98</accession>
<organism evidence="1 2">
    <name type="scientific">Xanthomonas hortorum pv. hederae</name>
    <dbReference type="NCBI Taxonomy" id="453603"/>
    <lineage>
        <taxon>Bacteria</taxon>
        <taxon>Pseudomonadati</taxon>
        <taxon>Pseudomonadota</taxon>
        <taxon>Gammaproteobacteria</taxon>
        <taxon>Lysobacterales</taxon>
        <taxon>Lysobacteraceae</taxon>
        <taxon>Xanthomonas</taxon>
    </lineage>
</organism>
<sequence length="97" mass="10602">MSADIDYLRQSVTRLREVVAAAYAVRAERNAEGAVSIAERIAMASVVEDCETWLAQAQRRLSAAYRERYDLAALGRSMQRSGRATVRAPADGGDRVG</sequence>
<gene>
    <name evidence="1" type="ORF">NY667_15455</name>
</gene>